<feature type="region of interest" description="Disordered" evidence="7">
    <location>
        <begin position="297"/>
        <end position="427"/>
    </location>
</feature>
<reference evidence="10" key="1">
    <citation type="submission" date="2019-03" db="EMBL/GenBank/DDBJ databases">
        <title>Long read genome sequence of the mycoparasitic Pythium oligandrum ATCC 38472 isolated from sugarbeet rhizosphere.</title>
        <authorList>
            <person name="Gaulin E."/>
        </authorList>
    </citation>
    <scope>NUCLEOTIDE SEQUENCE</scope>
    <source>
        <strain evidence="10">ATCC 38472_TT</strain>
    </source>
</reference>
<feature type="region of interest" description="Disordered" evidence="7">
    <location>
        <begin position="516"/>
        <end position="565"/>
    </location>
</feature>
<accession>A0A8K1FB80</accession>
<feature type="compositionally biased region" description="Acidic residues" evidence="7">
    <location>
        <begin position="227"/>
        <end position="264"/>
    </location>
</feature>
<feature type="compositionally biased region" description="Acidic residues" evidence="7">
    <location>
        <begin position="338"/>
        <end position="354"/>
    </location>
</feature>
<dbReference type="Gene3D" id="3.30.160.60">
    <property type="entry name" value="Classic Zinc Finger"/>
    <property type="match status" value="1"/>
</dbReference>
<dbReference type="InterPro" id="IPR026104">
    <property type="entry name" value="ZNF_C2HC_dom_1C"/>
</dbReference>
<dbReference type="PROSITE" id="PS50020">
    <property type="entry name" value="WW_DOMAIN_2"/>
    <property type="match status" value="1"/>
</dbReference>
<dbReference type="InterPro" id="IPR036020">
    <property type="entry name" value="WW_dom_sf"/>
</dbReference>
<feature type="domain" description="WW" evidence="8">
    <location>
        <begin position="266"/>
        <end position="293"/>
    </location>
</feature>
<dbReference type="Proteomes" id="UP000794436">
    <property type="component" value="Unassembled WGS sequence"/>
</dbReference>
<dbReference type="PANTHER" id="PTHR14649">
    <property type="entry name" value="ZINC FINGER C2HC DOMAIN-CONTAINING PROTEIN 1C"/>
    <property type="match status" value="1"/>
</dbReference>
<feature type="compositionally biased region" description="Polar residues" evidence="7">
    <location>
        <begin position="619"/>
        <end position="637"/>
    </location>
</feature>
<feature type="compositionally biased region" description="Basic residues" evidence="7">
    <location>
        <begin position="638"/>
        <end position="652"/>
    </location>
</feature>
<evidence type="ECO:0008006" key="12">
    <source>
        <dbReference type="Google" id="ProtNLM"/>
    </source>
</evidence>
<sequence>MAETRYEAATERAMATERRGMDGNQGHHENERDLRHWVLPGRGAYRFQDDERRGERGASPSTQRAGEARYSGEYVDVEDENEHADDEEEEEDEEEDDDHVRRSWTTEREPTELRPTPTYGFPDGEDEEDDDAYSDESFGSMEWVTKQLRLFERQDRASESKADDGNEPSELEKSVREALSYLNDHGDNNEDEADEEDDWAERSRRSALETLDIVQEAMRASWRTTDQDNENQHDDDDEEVYEEEEEEEEDDDEQQQESAVDDADEWLEAYTAKGRVYYYNRRTRESSWTKPAILSLHQTPEARASEAAASSRGDQEEVYEETHEEAYEDTHGESLDNTQEEYEETHEDTNEDTYEEAHDEPYEVAQEEAYSETHEETREDTQEDLHEDARSSTSSTSSAQSFAQNEEEPVQSFSEEPTRSGTQGDEASVDPANTLFCCFCGTRLDGAHGFRAHFTACTTLNTHKRSASPLYSHFQEVLCILSEDSSLRSMHYAGAFPDAEPVMRHPDQSIRESLALLKPHRPSKPRYTRTDNRQPKYQPVNTKDQPLAQQTIVRESPVTRFPPQPVKLRPFPTVALSMETCRHCGRSFAEGRLAKHEAVCPRVFGNESSWGRGSLSVHKSVSVDNSPQPSYRQQMLHRSQRKGSRSSTRKQQHTLALTFKEHQASLVQCPCCHRKFAPSGAQQHIAICKTVQHRPRNPIPLMKDYAIAG</sequence>
<evidence type="ECO:0000256" key="2">
    <source>
        <dbReference type="ARBA" id="ARBA00022723"/>
    </source>
</evidence>
<feature type="domain" description="C2HC/C3H-type" evidence="9">
    <location>
        <begin position="665"/>
        <end position="694"/>
    </location>
</feature>
<evidence type="ECO:0000256" key="4">
    <source>
        <dbReference type="ARBA" id="ARBA00022833"/>
    </source>
</evidence>
<dbReference type="CDD" id="cd00201">
    <property type="entry name" value="WW"/>
    <property type="match status" value="1"/>
</dbReference>
<feature type="compositionally biased region" description="Basic and acidic residues" evidence="7">
    <location>
        <begin position="320"/>
        <end position="334"/>
    </location>
</feature>
<dbReference type="Pfam" id="PF13913">
    <property type="entry name" value="zf-C2HC_2"/>
    <property type="match status" value="2"/>
</dbReference>
<feature type="compositionally biased region" description="Low complexity" evidence="7">
    <location>
        <begin position="391"/>
        <end position="404"/>
    </location>
</feature>
<feature type="compositionally biased region" description="Basic and acidic residues" evidence="7">
    <location>
        <begin position="152"/>
        <end position="176"/>
    </location>
</feature>
<evidence type="ECO:0000256" key="5">
    <source>
        <dbReference type="ARBA" id="ARBA00023054"/>
    </source>
</evidence>
<evidence type="ECO:0000256" key="1">
    <source>
        <dbReference type="ARBA" id="ARBA00010843"/>
    </source>
</evidence>
<evidence type="ECO:0000313" key="10">
    <source>
        <dbReference type="EMBL" id="TMW56985.1"/>
    </source>
</evidence>
<feature type="compositionally biased region" description="Low complexity" evidence="7">
    <location>
        <begin position="301"/>
        <end position="312"/>
    </location>
</feature>
<dbReference type="Pfam" id="PF00397">
    <property type="entry name" value="WW"/>
    <property type="match status" value="1"/>
</dbReference>
<organism evidence="10 11">
    <name type="scientific">Pythium oligandrum</name>
    <name type="common">Mycoparasitic fungus</name>
    <dbReference type="NCBI Taxonomy" id="41045"/>
    <lineage>
        <taxon>Eukaryota</taxon>
        <taxon>Sar</taxon>
        <taxon>Stramenopiles</taxon>
        <taxon>Oomycota</taxon>
        <taxon>Peronosporomycetes</taxon>
        <taxon>Pythiales</taxon>
        <taxon>Pythiaceae</taxon>
        <taxon>Pythium</taxon>
    </lineage>
</organism>
<dbReference type="EMBL" id="SPLM01000144">
    <property type="protein sequence ID" value="TMW56985.1"/>
    <property type="molecule type" value="Genomic_DNA"/>
</dbReference>
<gene>
    <name evidence="10" type="ORF">Poli38472_002910</name>
</gene>
<protein>
    <recommendedName>
        <fullName evidence="12">WW domain-containing protein</fullName>
    </recommendedName>
</protein>
<feature type="compositionally biased region" description="Polar residues" evidence="7">
    <location>
        <begin position="539"/>
        <end position="553"/>
    </location>
</feature>
<evidence type="ECO:0000256" key="7">
    <source>
        <dbReference type="SAM" id="MobiDB-lite"/>
    </source>
</evidence>
<evidence type="ECO:0000313" key="11">
    <source>
        <dbReference type="Proteomes" id="UP000794436"/>
    </source>
</evidence>
<feature type="domain" description="C2HC/C3H-type" evidence="9">
    <location>
        <begin position="577"/>
        <end position="606"/>
    </location>
</feature>
<evidence type="ECO:0000259" key="8">
    <source>
        <dbReference type="PROSITE" id="PS50020"/>
    </source>
</evidence>
<proteinExistence type="inferred from homology"/>
<dbReference type="SMART" id="SM00456">
    <property type="entry name" value="WW"/>
    <property type="match status" value="1"/>
</dbReference>
<feature type="region of interest" description="Disordered" evidence="7">
    <location>
        <begin position="1"/>
        <end position="139"/>
    </location>
</feature>
<keyword evidence="11" id="KW-1185">Reference proteome</keyword>
<feature type="compositionally biased region" description="Basic residues" evidence="7">
    <location>
        <begin position="518"/>
        <end position="527"/>
    </location>
</feature>
<keyword evidence="3 6" id="KW-0863">Zinc-finger</keyword>
<feature type="compositionally biased region" description="Basic and acidic residues" evidence="7">
    <location>
        <begin position="47"/>
        <end position="56"/>
    </location>
</feature>
<comment type="caution">
    <text evidence="10">The sequence shown here is derived from an EMBL/GenBank/DDBJ whole genome shotgun (WGS) entry which is preliminary data.</text>
</comment>
<dbReference type="GO" id="GO:0008270">
    <property type="term" value="F:zinc ion binding"/>
    <property type="evidence" value="ECO:0007669"/>
    <property type="project" value="UniProtKB-KW"/>
</dbReference>
<dbReference type="PROSITE" id="PS01159">
    <property type="entry name" value="WW_DOMAIN_1"/>
    <property type="match status" value="1"/>
</dbReference>
<feature type="compositionally biased region" description="Basic and acidic residues" evidence="7">
    <location>
        <begin position="371"/>
        <end position="390"/>
    </location>
</feature>
<dbReference type="SUPFAM" id="SSF51045">
    <property type="entry name" value="WW domain"/>
    <property type="match status" value="1"/>
</dbReference>
<evidence type="ECO:0000256" key="6">
    <source>
        <dbReference type="PROSITE-ProRule" id="PRU01371"/>
    </source>
</evidence>
<dbReference type="AlphaFoldDB" id="A0A8K1FB80"/>
<feature type="compositionally biased region" description="Polar residues" evidence="7">
    <location>
        <begin position="411"/>
        <end position="425"/>
    </location>
</feature>
<keyword evidence="5" id="KW-0175">Coiled coil</keyword>
<feature type="compositionally biased region" description="Basic and acidic residues" evidence="7">
    <location>
        <begin position="98"/>
        <end position="112"/>
    </location>
</feature>
<dbReference type="OrthoDB" id="10255185at2759"/>
<dbReference type="PROSITE" id="PS52027">
    <property type="entry name" value="ZF_C2HC_C3H"/>
    <property type="match status" value="2"/>
</dbReference>
<feature type="compositionally biased region" description="Acidic residues" evidence="7">
    <location>
        <begin position="189"/>
        <end position="199"/>
    </location>
</feature>
<dbReference type="PANTHER" id="PTHR14649:SF1">
    <property type="entry name" value="ZINC FINGER C2HC DOMAIN-CONTAINING PROTEIN 1C"/>
    <property type="match status" value="1"/>
</dbReference>
<feature type="compositionally biased region" description="Acidic residues" evidence="7">
    <location>
        <begin position="75"/>
        <end position="97"/>
    </location>
</feature>
<comment type="similarity">
    <text evidence="1">Belongs to the ZC2HC1 family.</text>
</comment>
<evidence type="ECO:0000256" key="3">
    <source>
        <dbReference type="ARBA" id="ARBA00022771"/>
    </source>
</evidence>
<keyword evidence="2" id="KW-0479">Metal-binding</keyword>
<feature type="region of interest" description="Disordered" evidence="7">
    <location>
        <begin position="152"/>
        <end position="264"/>
    </location>
</feature>
<dbReference type="InterPro" id="IPR001202">
    <property type="entry name" value="WW_dom"/>
</dbReference>
<feature type="compositionally biased region" description="Basic and acidic residues" evidence="7">
    <location>
        <begin position="1"/>
        <end position="36"/>
    </location>
</feature>
<name>A0A8K1FB80_PYTOL</name>
<evidence type="ECO:0000259" key="9">
    <source>
        <dbReference type="PROSITE" id="PS52027"/>
    </source>
</evidence>
<feature type="compositionally biased region" description="Acidic residues" evidence="7">
    <location>
        <begin position="123"/>
        <end position="134"/>
    </location>
</feature>
<dbReference type="Gene3D" id="2.20.70.10">
    <property type="match status" value="1"/>
</dbReference>
<feature type="region of interest" description="Disordered" evidence="7">
    <location>
        <begin position="619"/>
        <end position="652"/>
    </location>
</feature>
<dbReference type="InterPro" id="IPR049899">
    <property type="entry name" value="Znf_C2HC_C3H"/>
</dbReference>
<keyword evidence="4" id="KW-0862">Zinc</keyword>